<keyword evidence="3" id="KW-0812">Transmembrane</keyword>
<dbReference type="PANTHER" id="PTHR43156:SF2">
    <property type="entry name" value="STAGE II SPORULATION PROTEIN E"/>
    <property type="match status" value="1"/>
</dbReference>
<dbReference type="InterPro" id="IPR052016">
    <property type="entry name" value="Bact_Sigma-Reg"/>
</dbReference>
<dbReference type="OrthoDB" id="4935951at2"/>
<gene>
    <name evidence="5" type="ORF">BIV57_04500</name>
</gene>
<protein>
    <recommendedName>
        <fullName evidence="4">PPM-type phosphatase domain-containing protein</fullName>
    </recommendedName>
</protein>
<dbReference type="SUPFAM" id="SSF81606">
    <property type="entry name" value="PP2C-like"/>
    <property type="match status" value="1"/>
</dbReference>
<dbReference type="Gene3D" id="3.60.40.10">
    <property type="entry name" value="PPM-type phosphatase domain"/>
    <property type="match status" value="1"/>
</dbReference>
<proteinExistence type="predicted"/>
<name>A0A1J7CAW0_9ACTN</name>
<dbReference type="InterPro" id="IPR036457">
    <property type="entry name" value="PPM-type-like_dom_sf"/>
</dbReference>
<keyword evidence="3" id="KW-0472">Membrane</keyword>
<evidence type="ECO:0000256" key="1">
    <source>
        <dbReference type="ARBA" id="ARBA00022801"/>
    </source>
</evidence>
<dbReference type="GO" id="GO:0016791">
    <property type="term" value="F:phosphatase activity"/>
    <property type="evidence" value="ECO:0007669"/>
    <property type="project" value="TreeGrafter"/>
</dbReference>
<organism evidence="5 6">
    <name type="scientific">Mangrovactinospora gilvigrisea</name>
    <dbReference type="NCBI Taxonomy" id="1428644"/>
    <lineage>
        <taxon>Bacteria</taxon>
        <taxon>Bacillati</taxon>
        <taxon>Actinomycetota</taxon>
        <taxon>Actinomycetes</taxon>
        <taxon>Kitasatosporales</taxon>
        <taxon>Streptomycetaceae</taxon>
        <taxon>Mangrovactinospora</taxon>
    </lineage>
</organism>
<keyword evidence="1" id="KW-0378">Hydrolase</keyword>
<dbReference type="PANTHER" id="PTHR43156">
    <property type="entry name" value="STAGE II SPORULATION PROTEIN E-RELATED"/>
    <property type="match status" value="1"/>
</dbReference>
<reference evidence="5 6" key="1">
    <citation type="submission" date="2016-10" db="EMBL/GenBank/DDBJ databases">
        <title>Genome sequence of Streptomyces gilvigriseus MUSC 26.</title>
        <authorList>
            <person name="Lee L.-H."/>
            <person name="Ser H.-L."/>
        </authorList>
    </citation>
    <scope>NUCLEOTIDE SEQUENCE [LARGE SCALE GENOMIC DNA]</scope>
    <source>
        <strain evidence="5 6">MUSC 26</strain>
    </source>
</reference>
<comment type="caution">
    <text evidence="5">The sequence shown here is derived from an EMBL/GenBank/DDBJ whole genome shotgun (WGS) entry which is preliminary data.</text>
</comment>
<feature type="transmembrane region" description="Helical" evidence="3">
    <location>
        <begin position="123"/>
        <end position="141"/>
    </location>
</feature>
<keyword evidence="3" id="KW-1133">Transmembrane helix</keyword>
<accession>A0A1J7CAW0</accession>
<sequence>MRSAPPGGAPVRRIRDHDEGPGPDGPSGRRGAEGGRVVVERLRRIPAAVWAWSVCGVLLVVGVLAEFVLPGPITGPPPLIAACFVAAALLSPAATMLVGGTVLLIEAVVLLVFGLDFHDAQDLVALVALVVVSAVVCRVRTRRRAELATVREVAEAAQRAVLPPPDGRYGRLLVASRYDAAGSAAHIGGDLLAVESTQHGVRMLIADVRGKGLGAISVVGGVAGAFAEYAHLASDLPTLVSLLEASLRRRKARSRPTGGVGYDVPDSAELFVTALVAEVARDGRTLRTASCGHPAPLVVRGADGAVEVLEPAEDGLPLGLRDLAPGPAVVRSDELREGDALLLFTDGLAEARDAAGAFFDPVAWVAARGAGVSDPGAVLRELGDAVVRHTGGVLQDDTSMLVVRRDA</sequence>
<evidence type="ECO:0000313" key="6">
    <source>
        <dbReference type="Proteomes" id="UP000243342"/>
    </source>
</evidence>
<evidence type="ECO:0000259" key="4">
    <source>
        <dbReference type="SMART" id="SM00331"/>
    </source>
</evidence>
<dbReference type="Proteomes" id="UP000243342">
    <property type="component" value="Unassembled WGS sequence"/>
</dbReference>
<dbReference type="STRING" id="1428644.BIV57_04500"/>
<evidence type="ECO:0000256" key="2">
    <source>
        <dbReference type="SAM" id="MobiDB-lite"/>
    </source>
</evidence>
<dbReference type="SMART" id="SM00331">
    <property type="entry name" value="PP2C_SIG"/>
    <property type="match status" value="1"/>
</dbReference>
<feature type="transmembrane region" description="Helical" evidence="3">
    <location>
        <begin position="81"/>
        <end position="111"/>
    </location>
</feature>
<keyword evidence="6" id="KW-1185">Reference proteome</keyword>
<evidence type="ECO:0000256" key="3">
    <source>
        <dbReference type="SAM" id="Phobius"/>
    </source>
</evidence>
<dbReference type="EMBL" id="MLCF01000016">
    <property type="protein sequence ID" value="OIV38656.1"/>
    <property type="molecule type" value="Genomic_DNA"/>
</dbReference>
<evidence type="ECO:0000313" key="5">
    <source>
        <dbReference type="EMBL" id="OIV38656.1"/>
    </source>
</evidence>
<dbReference type="AlphaFoldDB" id="A0A1J7CAW0"/>
<dbReference type="InterPro" id="IPR001932">
    <property type="entry name" value="PPM-type_phosphatase-like_dom"/>
</dbReference>
<feature type="region of interest" description="Disordered" evidence="2">
    <location>
        <begin position="1"/>
        <end position="33"/>
    </location>
</feature>
<feature type="transmembrane region" description="Helical" evidence="3">
    <location>
        <begin position="49"/>
        <end position="69"/>
    </location>
</feature>
<dbReference type="Pfam" id="PF07228">
    <property type="entry name" value="SpoIIE"/>
    <property type="match status" value="1"/>
</dbReference>
<feature type="domain" description="PPM-type phosphatase" evidence="4">
    <location>
        <begin position="172"/>
        <end position="405"/>
    </location>
</feature>